<organism evidence="2 3">
    <name type="scientific">Clostridium argentinense CDC 2741</name>
    <dbReference type="NCBI Taxonomy" id="1418104"/>
    <lineage>
        <taxon>Bacteria</taxon>
        <taxon>Bacillati</taxon>
        <taxon>Bacillota</taxon>
        <taxon>Clostridia</taxon>
        <taxon>Eubacteriales</taxon>
        <taxon>Clostridiaceae</taxon>
        <taxon>Clostridium</taxon>
    </lineage>
</organism>
<evidence type="ECO:0000313" key="2">
    <source>
        <dbReference type="EMBL" id="KIE47520.1"/>
    </source>
</evidence>
<keyword evidence="1" id="KW-0812">Transmembrane</keyword>
<evidence type="ECO:0000256" key="1">
    <source>
        <dbReference type="SAM" id="Phobius"/>
    </source>
</evidence>
<accession>A0A0C1UJR6</accession>
<feature type="transmembrane region" description="Helical" evidence="1">
    <location>
        <begin position="7"/>
        <end position="24"/>
    </location>
</feature>
<feature type="transmembrane region" description="Helical" evidence="1">
    <location>
        <begin position="30"/>
        <end position="47"/>
    </location>
</feature>
<sequence>MIDLIDFFLKIATIFSIVMSAGMVLSNNVYTFISLLISLVLIIFSILRKRKDKH</sequence>
<protein>
    <submittedName>
        <fullName evidence="2">Putative membrane protein</fullName>
    </submittedName>
</protein>
<keyword evidence="1" id="KW-0472">Membrane</keyword>
<dbReference type="Proteomes" id="UP000031366">
    <property type="component" value="Unassembled WGS sequence"/>
</dbReference>
<keyword evidence="3" id="KW-1185">Reference proteome</keyword>
<keyword evidence="1" id="KW-1133">Transmembrane helix</keyword>
<dbReference type="AlphaFoldDB" id="A0A0C1UJR6"/>
<dbReference type="EMBL" id="AYSO01000014">
    <property type="protein sequence ID" value="KIE47520.1"/>
    <property type="molecule type" value="Genomic_DNA"/>
</dbReference>
<comment type="caution">
    <text evidence="2">The sequence shown here is derived from an EMBL/GenBank/DDBJ whole genome shotgun (WGS) entry which is preliminary data.</text>
</comment>
<gene>
    <name evidence="2" type="ORF">U732_3151</name>
</gene>
<reference evidence="2 3" key="1">
    <citation type="journal article" date="2015" name="Infect. Genet. Evol.">
        <title>Genomic sequences of six botulinum neurotoxin-producing strains representing three clostridial species illustrate the mobility and diversity of botulinum neurotoxin genes.</title>
        <authorList>
            <person name="Smith T.J."/>
            <person name="Hill K.K."/>
            <person name="Xie G."/>
            <person name="Foley B.T."/>
            <person name="Williamson C.H."/>
            <person name="Foster J.T."/>
            <person name="Johnson S.L."/>
            <person name="Chertkov O."/>
            <person name="Teshima H."/>
            <person name="Gibbons H.S."/>
            <person name="Johnsky L.A."/>
            <person name="Karavis M.A."/>
            <person name="Smith L.A."/>
        </authorList>
    </citation>
    <scope>NUCLEOTIDE SEQUENCE [LARGE SCALE GENOMIC DNA]</scope>
    <source>
        <strain evidence="2 3">CDC 2741</strain>
    </source>
</reference>
<name>A0A0C1UJR6_9CLOT</name>
<proteinExistence type="predicted"/>
<evidence type="ECO:0000313" key="3">
    <source>
        <dbReference type="Proteomes" id="UP000031366"/>
    </source>
</evidence>